<name>A0AA39LCW4_SARSR</name>
<dbReference type="AlphaFoldDB" id="A0AA39LCW4"/>
<accession>A0AA39LCW4</accession>
<gene>
    <name evidence="2" type="ORF">NLU13_2077</name>
</gene>
<evidence type="ECO:0000313" key="3">
    <source>
        <dbReference type="Proteomes" id="UP001175261"/>
    </source>
</evidence>
<comment type="caution">
    <text evidence="2">The sequence shown here is derived from an EMBL/GenBank/DDBJ whole genome shotgun (WGS) entry which is preliminary data.</text>
</comment>
<keyword evidence="3" id="KW-1185">Reference proteome</keyword>
<evidence type="ECO:0000313" key="2">
    <source>
        <dbReference type="EMBL" id="KAK0392582.1"/>
    </source>
</evidence>
<feature type="chain" id="PRO_5041342041" description="Transmembrane protein" evidence="1">
    <location>
        <begin position="27"/>
        <end position="429"/>
    </location>
</feature>
<evidence type="ECO:0008006" key="4">
    <source>
        <dbReference type="Google" id="ProtNLM"/>
    </source>
</evidence>
<keyword evidence="1" id="KW-0732">Signal</keyword>
<dbReference type="Proteomes" id="UP001175261">
    <property type="component" value="Unassembled WGS sequence"/>
</dbReference>
<dbReference type="EMBL" id="JAPDFR010000001">
    <property type="protein sequence ID" value="KAK0392582.1"/>
    <property type="molecule type" value="Genomic_DNA"/>
</dbReference>
<organism evidence="2 3">
    <name type="scientific">Sarocladium strictum</name>
    <name type="common">Black bundle disease fungus</name>
    <name type="synonym">Acremonium strictum</name>
    <dbReference type="NCBI Taxonomy" id="5046"/>
    <lineage>
        <taxon>Eukaryota</taxon>
        <taxon>Fungi</taxon>
        <taxon>Dikarya</taxon>
        <taxon>Ascomycota</taxon>
        <taxon>Pezizomycotina</taxon>
        <taxon>Sordariomycetes</taxon>
        <taxon>Hypocreomycetidae</taxon>
        <taxon>Hypocreales</taxon>
        <taxon>Sarocladiaceae</taxon>
        <taxon>Sarocladium</taxon>
    </lineage>
</organism>
<reference evidence="2" key="1">
    <citation type="submission" date="2022-10" db="EMBL/GenBank/DDBJ databases">
        <title>Determination and structural analysis of whole genome sequence of Sarocladium strictum F4-1.</title>
        <authorList>
            <person name="Hu L."/>
            <person name="Jiang Y."/>
        </authorList>
    </citation>
    <scope>NUCLEOTIDE SEQUENCE</scope>
    <source>
        <strain evidence="2">F4-1</strain>
    </source>
</reference>
<sequence>MIPLRFSSSKMLVIFLVLLILALGFALTQLLAMQACRSSTVECLHDMLSIVPSWVSAGHALFKENVFGSSTVECLHDMLSTVPSWVSTGHALFKENVFGSSTVECLHDMLSTVPSWVSTGHALFKENVFGSSAVEEIHTQSVDISLDEAFPWTIRNVVSQFATFFKDHTPAFLNSSVAELAPVYHNWTTFLSSSVDELAPVYHNWTASLAQTCSNVLVNLRQLPLLDGTAFATTSATVSSSLHWLSPATASAGSNETTTGLFSSAMASSQNDTQVMAPVNEIVEAAFENDAPWNIASQVLQGSIAALLLVIIFAHPNPNRFFKTLIYFVISPFLPLWTVKQSMLEMRNHMWILDIGDLLETRDKYGAHLLYRVYRSPESSFIRTISHGIVDMLLPVSCPDSNSAPPGEGADADAGPGLGHYVRFRCQAA</sequence>
<evidence type="ECO:0000256" key="1">
    <source>
        <dbReference type="SAM" id="SignalP"/>
    </source>
</evidence>
<feature type="signal peptide" evidence="1">
    <location>
        <begin position="1"/>
        <end position="26"/>
    </location>
</feature>
<proteinExistence type="predicted"/>
<protein>
    <recommendedName>
        <fullName evidence="4">Transmembrane protein</fullName>
    </recommendedName>
</protein>